<reference evidence="6 7" key="1">
    <citation type="submission" date="2016-09" db="EMBL/GenBank/DDBJ databases">
        <authorList>
            <person name="Capua I."/>
            <person name="De Benedictis P."/>
            <person name="Joannis T."/>
            <person name="Lombin L.H."/>
            <person name="Cattoli G."/>
        </authorList>
    </citation>
    <scope>NUCLEOTIDE SEQUENCE [LARGE SCALE GENOMIC DNA]</scope>
    <source>
        <strain evidence="6 7">ANC 4671</strain>
    </source>
</reference>
<dbReference type="InterPro" id="IPR038488">
    <property type="entry name" value="Integrase_DNA-bd_sf"/>
</dbReference>
<dbReference type="Pfam" id="PF13356">
    <property type="entry name" value="Arm-DNA-bind_3"/>
    <property type="match status" value="1"/>
</dbReference>
<sequence>MKRSANIKKPMKDAVLSSLEAELKEYRINDGDNLHFVVSPKGNKRWDLRYKSPASGKWTWLGLGTYPEVSGKRARLQAQEWLQKIADGIDPIDYKNQQKQIENGEHTFKNLALEYCNGKTWTDGTRVRNEGSLTNHVYAVMGKRDYRKITKKEWLELFKQIQQKPHPKTGKPIIEMGNRVRGLCKDIYDLAEVTGRIDYNPIVGIEKFLEKHKSQNMPHVTVEELPDLLKAIHAFKSRQTSIGLQLSLMFGCRPNEMRKAVWNEFDLDNKLWNIPAHRMKKRIEHTIPLSSQALDLLQELKNYSGDSPYLFRGRLKANQPISENTFGKALKDMGYKGKQTPHGFRHILSTALREHGFQREWVESALAHKVGGVEGIYNKAVYLKQRKAMMQTWSNYLDGLVNGISNEVSENNQSIDDLATKLNLSDEQKQLLAKLFEDTVFDNEFGETAA</sequence>
<dbReference type="InterPro" id="IPR010998">
    <property type="entry name" value="Integrase_recombinase_N"/>
</dbReference>
<dbReference type="PANTHER" id="PTHR30629:SF2">
    <property type="entry name" value="PROPHAGE INTEGRASE INTS-RELATED"/>
    <property type="match status" value="1"/>
</dbReference>
<dbReference type="RefSeq" id="WP_070069112.1">
    <property type="nucleotide sequence ID" value="NZ_MKKK01000009.1"/>
</dbReference>
<evidence type="ECO:0000259" key="5">
    <source>
        <dbReference type="PROSITE" id="PS51898"/>
    </source>
</evidence>
<dbReference type="Pfam" id="PF22022">
    <property type="entry name" value="Phage_int_M"/>
    <property type="match status" value="1"/>
</dbReference>
<proteinExistence type="inferred from homology"/>
<dbReference type="SUPFAM" id="SSF56349">
    <property type="entry name" value="DNA breaking-rejoining enzymes"/>
    <property type="match status" value="1"/>
</dbReference>
<dbReference type="OrthoDB" id="9795573at2"/>
<evidence type="ECO:0000313" key="6">
    <source>
        <dbReference type="EMBL" id="OEY97400.1"/>
    </source>
</evidence>
<evidence type="ECO:0000313" key="7">
    <source>
        <dbReference type="Proteomes" id="UP000185895"/>
    </source>
</evidence>
<accession>A0A1E7RDC1</accession>
<dbReference type="EMBL" id="MKKK01000009">
    <property type="protein sequence ID" value="OEY97400.1"/>
    <property type="molecule type" value="Genomic_DNA"/>
</dbReference>
<dbReference type="CDD" id="cd00801">
    <property type="entry name" value="INT_P4_C"/>
    <property type="match status" value="1"/>
</dbReference>
<keyword evidence="4" id="KW-0233">DNA recombination</keyword>
<dbReference type="GO" id="GO:0006310">
    <property type="term" value="P:DNA recombination"/>
    <property type="evidence" value="ECO:0007669"/>
    <property type="project" value="UniProtKB-KW"/>
</dbReference>
<dbReference type="GO" id="GO:0003677">
    <property type="term" value="F:DNA binding"/>
    <property type="evidence" value="ECO:0007669"/>
    <property type="project" value="UniProtKB-KW"/>
</dbReference>
<dbReference type="PANTHER" id="PTHR30629">
    <property type="entry name" value="PROPHAGE INTEGRASE"/>
    <property type="match status" value="1"/>
</dbReference>
<dbReference type="InterPro" id="IPR025166">
    <property type="entry name" value="Integrase_DNA_bind_dom"/>
</dbReference>
<dbReference type="InterPro" id="IPR050808">
    <property type="entry name" value="Phage_Integrase"/>
</dbReference>
<dbReference type="Pfam" id="PF00589">
    <property type="entry name" value="Phage_integrase"/>
    <property type="match status" value="1"/>
</dbReference>
<evidence type="ECO:0000256" key="1">
    <source>
        <dbReference type="ARBA" id="ARBA00008857"/>
    </source>
</evidence>
<feature type="domain" description="Tyr recombinase" evidence="5">
    <location>
        <begin position="215"/>
        <end position="390"/>
    </location>
</feature>
<keyword evidence="7" id="KW-1185">Reference proteome</keyword>
<dbReference type="InterPro" id="IPR013762">
    <property type="entry name" value="Integrase-like_cat_sf"/>
</dbReference>
<dbReference type="STRING" id="1262585.BJI46_09855"/>
<dbReference type="InterPro" id="IPR002104">
    <property type="entry name" value="Integrase_catalytic"/>
</dbReference>
<keyword evidence="2" id="KW-0229">DNA integration</keyword>
<comment type="caution">
    <text evidence="6">The sequence shown here is derived from an EMBL/GenBank/DDBJ whole genome shotgun (WGS) entry which is preliminary data.</text>
</comment>
<name>A0A1E7RDC1_9GAMM</name>
<dbReference type="AlphaFoldDB" id="A0A1E7RDC1"/>
<dbReference type="InterPro" id="IPR011010">
    <property type="entry name" value="DNA_brk_join_enz"/>
</dbReference>
<organism evidence="6 7">
    <name type="scientific">Acinetobacter qingfengensis</name>
    <dbReference type="NCBI Taxonomy" id="1262585"/>
    <lineage>
        <taxon>Bacteria</taxon>
        <taxon>Pseudomonadati</taxon>
        <taxon>Pseudomonadota</taxon>
        <taxon>Gammaproteobacteria</taxon>
        <taxon>Moraxellales</taxon>
        <taxon>Moraxellaceae</taxon>
        <taxon>Acinetobacter</taxon>
    </lineage>
</organism>
<gene>
    <name evidence="6" type="ORF">BJI46_09855</name>
</gene>
<keyword evidence="3" id="KW-0238">DNA-binding</keyword>
<dbReference type="GO" id="GO:0015074">
    <property type="term" value="P:DNA integration"/>
    <property type="evidence" value="ECO:0007669"/>
    <property type="project" value="UniProtKB-KW"/>
</dbReference>
<dbReference type="PROSITE" id="PS51898">
    <property type="entry name" value="TYR_RECOMBINASE"/>
    <property type="match status" value="1"/>
</dbReference>
<evidence type="ECO:0000256" key="3">
    <source>
        <dbReference type="ARBA" id="ARBA00023125"/>
    </source>
</evidence>
<dbReference type="Gene3D" id="1.10.150.130">
    <property type="match status" value="1"/>
</dbReference>
<protein>
    <submittedName>
        <fullName evidence="6">Integrase</fullName>
    </submittedName>
</protein>
<dbReference type="InterPro" id="IPR053876">
    <property type="entry name" value="Phage_int_M"/>
</dbReference>
<dbReference type="Gene3D" id="1.10.443.10">
    <property type="entry name" value="Intergrase catalytic core"/>
    <property type="match status" value="1"/>
</dbReference>
<evidence type="ECO:0000256" key="2">
    <source>
        <dbReference type="ARBA" id="ARBA00022908"/>
    </source>
</evidence>
<dbReference type="Gene3D" id="3.30.160.390">
    <property type="entry name" value="Integrase, DNA-binding domain"/>
    <property type="match status" value="1"/>
</dbReference>
<dbReference type="Proteomes" id="UP000185895">
    <property type="component" value="Unassembled WGS sequence"/>
</dbReference>
<comment type="similarity">
    <text evidence="1">Belongs to the 'phage' integrase family.</text>
</comment>
<evidence type="ECO:0000256" key="4">
    <source>
        <dbReference type="ARBA" id="ARBA00023172"/>
    </source>
</evidence>